<sequence length="126" mass="14609">MDDKFFDETNVFNDLWCTITNNGLKSIEKFSDDKKWPVLLQALCEYYRPKLFELLKKNKITDKGNLYELALDNVAKYGWSQGLQAVQKRIIPKYFRILLENIPVSKDTSGKPGKLDLIECLVCLSL</sequence>
<accession>A0A815HAS8</accession>
<reference evidence="1" key="1">
    <citation type="submission" date="2021-02" db="EMBL/GenBank/DDBJ databases">
        <authorList>
            <person name="Nowell W R."/>
        </authorList>
    </citation>
    <scope>NUCLEOTIDE SEQUENCE</scope>
</reference>
<dbReference type="Proteomes" id="UP000663882">
    <property type="component" value="Unassembled WGS sequence"/>
</dbReference>
<evidence type="ECO:0000313" key="2">
    <source>
        <dbReference type="Proteomes" id="UP000663882"/>
    </source>
</evidence>
<name>A0A815HAS8_9BILA</name>
<dbReference type="OrthoDB" id="10353099at2759"/>
<gene>
    <name evidence="1" type="ORF">RFH988_LOCUS32234</name>
</gene>
<dbReference type="AlphaFoldDB" id="A0A815HAS8"/>
<protein>
    <submittedName>
        <fullName evidence="1">Uncharacterized protein</fullName>
    </submittedName>
</protein>
<organism evidence="1 2">
    <name type="scientific">Rotaria sordida</name>
    <dbReference type="NCBI Taxonomy" id="392033"/>
    <lineage>
        <taxon>Eukaryota</taxon>
        <taxon>Metazoa</taxon>
        <taxon>Spiralia</taxon>
        <taxon>Gnathifera</taxon>
        <taxon>Rotifera</taxon>
        <taxon>Eurotatoria</taxon>
        <taxon>Bdelloidea</taxon>
        <taxon>Philodinida</taxon>
        <taxon>Philodinidae</taxon>
        <taxon>Rotaria</taxon>
    </lineage>
</organism>
<comment type="caution">
    <text evidence="1">The sequence shown here is derived from an EMBL/GenBank/DDBJ whole genome shotgun (WGS) entry which is preliminary data.</text>
</comment>
<proteinExistence type="predicted"/>
<evidence type="ECO:0000313" key="1">
    <source>
        <dbReference type="EMBL" id="CAF1349736.1"/>
    </source>
</evidence>
<dbReference type="EMBL" id="CAJNOO010003678">
    <property type="protein sequence ID" value="CAF1349736.1"/>
    <property type="molecule type" value="Genomic_DNA"/>
</dbReference>